<keyword evidence="3" id="KW-1185">Reference proteome</keyword>
<dbReference type="OrthoDB" id="10307509at2759"/>
<dbReference type="RefSeq" id="XP_012207295.1">
    <property type="nucleotide sequence ID" value="XM_012351905.1"/>
</dbReference>
<sequence length="294" mass="33202">MVLNGTIRPIDLSMTKKTSPTMAIESGVLDCVVYAPDETPPLACLAGFPYFVLTVASIQVGHFVFLNNDMGFAGCLLYALTYMCVVALDGLVNPSLGKNVRTLRANGFSDRYTLQMMLFNLLSNVLMTWLVFQKFSGPKAVNATLDLASYSVFTVAAIAANLAMTEVVFYFAHKCLHEVLPHIHLMHHCVFAPTHSSNFIFDPIDFAFELGLPTVALFVTHFGLWQEDHIVLLVSYMFIQTFYALDHSDFLKLYHFHHHTRLDDVYTVYIKYRNPTNTKREAVRKIIKRSTKVA</sequence>
<dbReference type="Proteomes" id="UP000030745">
    <property type="component" value="Unassembled WGS sequence"/>
</dbReference>
<dbReference type="OMA" id="HHTRLDD"/>
<evidence type="ECO:0008006" key="4">
    <source>
        <dbReference type="Google" id="ProtNLM"/>
    </source>
</evidence>
<dbReference type="KEGG" id="spar:SPRG_12816"/>
<feature type="transmembrane region" description="Helical" evidence="1">
    <location>
        <begin position="42"/>
        <end position="65"/>
    </location>
</feature>
<proteinExistence type="predicted"/>
<dbReference type="EMBL" id="KK583277">
    <property type="protein sequence ID" value="KDO21951.1"/>
    <property type="molecule type" value="Genomic_DNA"/>
</dbReference>
<dbReference type="AlphaFoldDB" id="A0A067C5W4"/>
<gene>
    <name evidence="2" type="ORF">SPRG_12816</name>
</gene>
<evidence type="ECO:0000313" key="2">
    <source>
        <dbReference type="EMBL" id="KDO21951.1"/>
    </source>
</evidence>
<name>A0A067C5W4_SAPPC</name>
<feature type="transmembrane region" description="Helical" evidence="1">
    <location>
        <begin position="112"/>
        <end position="132"/>
    </location>
</feature>
<organism evidence="2 3">
    <name type="scientific">Saprolegnia parasitica (strain CBS 223.65)</name>
    <dbReference type="NCBI Taxonomy" id="695850"/>
    <lineage>
        <taxon>Eukaryota</taxon>
        <taxon>Sar</taxon>
        <taxon>Stramenopiles</taxon>
        <taxon>Oomycota</taxon>
        <taxon>Saprolegniomycetes</taxon>
        <taxon>Saprolegniales</taxon>
        <taxon>Saprolegniaceae</taxon>
        <taxon>Saprolegnia</taxon>
    </lineage>
</organism>
<evidence type="ECO:0000313" key="3">
    <source>
        <dbReference type="Proteomes" id="UP000030745"/>
    </source>
</evidence>
<protein>
    <recommendedName>
        <fullName evidence="4">Fatty acid hydroxylase domain-containing protein</fullName>
    </recommendedName>
</protein>
<dbReference type="VEuPathDB" id="FungiDB:SPRG_12816"/>
<dbReference type="GeneID" id="24134746"/>
<keyword evidence="1" id="KW-0812">Transmembrane</keyword>
<feature type="transmembrane region" description="Helical" evidence="1">
    <location>
        <begin position="152"/>
        <end position="172"/>
    </location>
</feature>
<feature type="transmembrane region" description="Helical" evidence="1">
    <location>
        <begin position="71"/>
        <end position="92"/>
    </location>
</feature>
<accession>A0A067C5W4</accession>
<reference evidence="2 3" key="1">
    <citation type="journal article" date="2013" name="PLoS Genet.">
        <title>Distinctive expansion of potential virulence genes in the genome of the oomycete fish pathogen Saprolegnia parasitica.</title>
        <authorList>
            <person name="Jiang R.H."/>
            <person name="de Bruijn I."/>
            <person name="Haas B.J."/>
            <person name="Belmonte R."/>
            <person name="Lobach L."/>
            <person name="Christie J."/>
            <person name="van den Ackerveken G."/>
            <person name="Bottin A."/>
            <person name="Bulone V."/>
            <person name="Diaz-Moreno S.M."/>
            <person name="Dumas B."/>
            <person name="Fan L."/>
            <person name="Gaulin E."/>
            <person name="Govers F."/>
            <person name="Grenville-Briggs L.J."/>
            <person name="Horner N.R."/>
            <person name="Levin J.Z."/>
            <person name="Mammella M."/>
            <person name="Meijer H.J."/>
            <person name="Morris P."/>
            <person name="Nusbaum C."/>
            <person name="Oome S."/>
            <person name="Phillips A.J."/>
            <person name="van Rooyen D."/>
            <person name="Rzeszutek E."/>
            <person name="Saraiva M."/>
            <person name="Secombes C.J."/>
            <person name="Seidl M.F."/>
            <person name="Snel B."/>
            <person name="Stassen J.H."/>
            <person name="Sykes S."/>
            <person name="Tripathy S."/>
            <person name="van den Berg H."/>
            <person name="Vega-Arreguin J.C."/>
            <person name="Wawra S."/>
            <person name="Young S.K."/>
            <person name="Zeng Q."/>
            <person name="Dieguez-Uribeondo J."/>
            <person name="Russ C."/>
            <person name="Tyler B.M."/>
            <person name="van West P."/>
        </authorList>
    </citation>
    <scope>NUCLEOTIDE SEQUENCE [LARGE SCALE GENOMIC DNA]</scope>
    <source>
        <strain evidence="2 3">CBS 223.65</strain>
    </source>
</reference>
<keyword evidence="1" id="KW-1133">Transmembrane helix</keyword>
<keyword evidence="1" id="KW-0472">Membrane</keyword>
<evidence type="ECO:0000256" key="1">
    <source>
        <dbReference type="SAM" id="Phobius"/>
    </source>
</evidence>